<dbReference type="FunFam" id="3.40.1440.10:FF:000001">
    <property type="entry name" value="UvrABC system protein C"/>
    <property type="match status" value="1"/>
</dbReference>
<dbReference type="EMBL" id="CP007585">
    <property type="protein sequence ID" value="AJC49642.1"/>
    <property type="molecule type" value="Genomic_DNA"/>
</dbReference>
<evidence type="ECO:0000313" key="9">
    <source>
        <dbReference type="Proteomes" id="UP000031129"/>
    </source>
</evidence>
<keyword evidence="9" id="KW-1185">Reference proteome</keyword>
<dbReference type="InterPro" id="IPR050066">
    <property type="entry name" value="UvrABC_protein_C"/>
</dbReference>
<feature type="domain" description="UvrC family homology region profile" evidence="7">
    <location>
        <begin position="240"/>
        <end position="450"/>
    </location>
</feature>
<dbReference type="PANTHER" id="PTHR30562:SF1">
    <property type="entry name" value="UVRABC SYSTEM PROTEIN C"/>
    <property type="match status" value="1"/>
</dbReference>
<dbReference type="GO" id="GO:0006289">
    <property type="term" value="P:nucleotide-excision repair"/>
    <property type="evidence" value="ECO:0007669"/>
    <property type="project" value="InterPro"/>
</dbReference>
<sequence length="517" mass="60881">MKNFQELVKKLTFPKQVGVYRFYDAKKTLLYVGKANNLESRIKQYSKGAKNSYKTELLIKKTKEIKYDIVSNETEALILEKKIISESQPIYNIKLKDDQNYPYIKLELKKKLSISLVYKILLKNKEKNTFFFGPFLNKSGAFALKKLLENIALYEKGELIELSEPEILAKKFLLCKKILQGQKFIAFCEEKLENAKKNFQFELAKEYHKSILALKKLKIEHQNININNSKNLDFLYYSKVDANNLIISFSFYRNGAFFATKNFILEIILDDLEILVNFLNKYYNNNIYPDELIVTDFRLKNSKFLNTNIKIKVKVAKSRKHMQILKTLKTNHEDFIKHNFNQELQKKMKNEKILQSIKENLGIKSTEKIMAIDNSNLDANYATTGIIFYINGNYERNYNRFFNYFGSKKGDVNYMKQGFEKYIRNKKFIKPDLILVDGGVQQVNSILDILKKNNLEIPIYGMVKNVRHKTQKIIDENGKKVLISQEILNFFTEIQENVDLFVKTQMKKKQRKNLLPR</sequence>
<dbReference type="GO" id="GO:0009380">
    <property type="term" value="C:excinuclease repair complex"/>
    <property type="evidence" value="ECO:0007669"/>
    <property type="project" value="TreeGrafter"/>
</dbReference>
<dbReference type="STRING" id="743971.MYF_00305"/>
<dbReference type="Pfam" id="PF01541">
    <property type="entry name" value="GIY-YIG"/>
    <property type="match status" value="1"/>
</dbReference>
<accession>A0A0A8E7S5</accession>
<dbReference type="KEGG" id="mfq:MYF_00305"/>
<reference evidence="8 9" key="1">
    <citation type="journal article" date="2015" name="Genome Announc.">
        <title>Complete Genome Sequence of Mycoplasma flocculare Strain Ms42T (ATCC 27399T).</title>
        <authorList>
            <person name="Calcutt M.J."/>
            <person name="Foecking M.F."/>
            <person name="Heidari M.B."/>
            <person name="McIntosh M.A."/>
        </authorList>
    </citation>
    <scope>NUCLEOTIDE SEQUENCE [LARGE SCALE GENOMIC DNA]</scope>
    <source>
        <strain evidence="9">ATCC 27399</strain>
    </source>
</reference>
<dbReference type="InterPro" id="IPR038476">
    <property type="entry name" value="UvrC_RNase_H_dom_sf"/>
</dbReference>
<gene>
    <name evidence="8" type="primary">uvrC</name>
    <name evidence="8" type="ORF">MYF_00305</name>
</gene>
<dbReference type="HOGENOM" id="CLU_014841_3_2_14"/>
<dbReference type="InterPro" id="IPR000305">
    <property type="entry name" value="GIY-YIG_endonuc"/>
</dbReference>
<dbReference type="SUPFAM" id="SSF82771">
    <property type="entry name" value="GIY-YIG endonuclease"/>
    <property type="match status" value="1"/>
</dbReference>
<dbReference type="PROSITE" id="PS50164">
    <property type="entry name" value="GIY_YIG"/>
    <property type="match status" value="1"/>
</dbReference>
<dbReference type="OrthoDB" id="9804933at2"/>
<dbReference type="SMART" id="SM00465">
    <property type="entry name" value="GIYc"/>
    <property type="match status" value="1"/>
</dbReference>
<keyword evidence="5" id="KW-0234">DNA repair</keyword>
<keyword evidence="2" id="KW-0227">DNA damage</keyword>
<evidence type="ECO:0000259" key="7">
    <source>
        <dbReference type="PROSITE" id="PS50165"/>
    </source>
</evidence>
<dbReference type="PROSITE" id="PS50165">
    <property type="entry name" value="UVRC"/>
    <property type="match status" value="1"/>
</dbReference>
<dbReference type="Pfam" id="PF22920">
    <property type="entry name" value="UvrC_RNaseH"/>
    <property type="match status" value="1"/>
</dbReference>
<name>A0A0A8E7S5_MESFC</name>
<evidence type="ECO:0000313" key="8">
    <source>
        <dbReference type="EMBL" id="AJC49642.1"/>
    </source>
</evidence>
<evidence type="ECO:0000256" key="5">
    <source>
        <dbReference type="ARBA" id="ARBA00023204"/>
    </source>
</evidence>
<dbReference type="AlphaFoldDB" id="A0A0A8E7S5"/>
<dbReference type="RefSeq" id="WP_002557918.1">
    <property type="nucleotide sequence ID" value="NZ_CP007585.1"/>
</dbReference>
<keyword evidence="3" id="KW-0228">DNA excision</keyword>
<dbReference type="GO" id="GO:0009381">
    <property type="term" value="F:excinuclease ABC activity"/>
    <property type="evidence" value="ECO:0007669"/>
    <property type="project" value="InterPro"/>
</dbReference>
<organism evidence="8 9">
    <name type="scientific">Mesomycoplasma flocculare ATCC 27399</name>
    <dbReference type="NCBI Taxonomy" id="743971"/>
    <lineage>
        <taxon>Bacteria</taxon>
        <taxon>Bacillati</taxon>
        <taxon>Mycoplasmatota</taxon>
        <taxon>Mycoplasmoidales</taxon>
        <taxon>Metamycoplasmataceae</taxon>
        <taxon>Mesomycoplasma</taxon>
    </lineage>
</organism>
<protein>
    <submittedName>
        <fullName evidence="8">Excinuclease ABC subunit C</fullName>
    </submittedName>
</protein>
<dbReference type="CDD" id="cd10434">
    <property type="entry name" value="GIY-YIG_UvrC_Cho"/>
    <property type="match status" value="1"/>
</dbReference>
<dbReference type="Gene3D" id="3.40.1440.10">
    <property type="entry name" value="GIY-YIG endonuclease"/>
    <property type="match status" value="1"/>
</dbReference>
<proteinExistence type="predicted"/>
<keyword evidence="1" id="KW-0963">Cytoplasm</keyword>
<evidence type="ECO:0000259" key="6">
    <source>
        <dbReference type="PROSITE" id="PS50164"/>
    </source>
</evidence>
<dbReference type="Pfam" id="PF08459">
    <property type="entry name" value="UvrC_RNaseH_dom"/>
    <property type="match status" value="1"/>
</dbReference>
<dbReference type="InterPro" id="IPR035901">
    <property type="entry name" value="GIY-YIG_endonuc_sf"/>
</dbReference>
<evidence type="ECO:0000256" key="3">
    <source>
        <dbReference type="ARBA" id="ARBA00022769"/>
    </source>
</evidence>
<evidence type="ECO:0000256" key="2">
    <source>
        <dbReference type="ARBA" id="ARBA00022763"/>
    </source>
</evidence>
<dbReference type="InterPro" id="IPR001162">
    <property type="entry name" value="UvrC_RNase_H_dom"/>
</dbReference>
<evidence type="ECO:0000256" key="4">
    <source>
        <dbReference type="ARBA" id="ARBA00022881"/>
    </source>
</evidence>
<dbReference type="PANTHER" id="PTHR30562">
    <property type="entry name" value="UVRC/OXIDOREDUCTASE"/>
    <property type="match status" value="1"/>
</dbReference>
<keyword evidence="4" id="KW-0267">Excision nuclease</keyword>
<dbReference type="InterPro" id="IPR047296">
    <property type="entry name" value="GIY-YIG_UvrC_Cho"/>
</dbReference>
<dbReference type="Proteomes" id="UP000031129">
    <property type="component" value="Chromosome"/>
</dbReference>
<evidence type="ECO:0000256" key="1">
    <source>
        <dbReference type="ARBA" id="ARBA00022490"/>
    </source>
</evidence>
<feature type="domain" description="GIY-YIG" evidence="6">
    <location>
        <begin position="15"/>
        <end position="93"/>
    </location>
</feature>
<dbReference type="Gene3D" id="3.30.420.340">
    <property type="entry name" value="UvrC, RNAse H endonuclease domain"/>
    <property type="match status" value="1"/>
</dbReference>